<protein>
    <submittedName>
        <fullName evidence="1">Uncharacterized protein</fullName>
    </submittedName>
</protein>
<proteinExistence type="predicted"/>
<evidence type="ECO:0000313" key="1">
    <source>
        <dbReference type="EMBL" id="OGE64309.1"/>
    </source>
</evidence>
<comment type="caution">
    <text evidence="1">The sequence shown here is derived from an EMBL/GenBank/DDBJ whole genome shotgun (WGS) entry which is preliminary data.</text>
</comment>
<evidence type="ECO:0000313" key="2">
    <source>
        <dbReference type="Proteomes" id="UP000183317"/>
    </source>
</evidence>
<gene>
    <name evidence="1" type="ORF">A3J13_01060</name>
</gene>
<reference evidence="1 2" key="1">
    <citation type="journal article" date="2016" name="Nat. Commun.">
        <title>Thousands of microbial genomes shed light on interconnected biogeochemical processes in an aquifer system.</title>
        <authorList>
            <person name="Anantharaman K."/>
            <person name="Brown C.T."/>
            <person name="Hug L.A."/>
            <person name="Sharon I."/>
            <person name="Castelle C.J."/>
            <person name="Probst A.J."/>
            <person name="Thomas B.C."/>
            <person name="Singh A."/>
            <person name="Wilkins M.J."/>
            <person name="Karaoz U."/>
            <person name="Brodie E.L."/>
            <person name="Williams K.H."/>
            <person name="Hubbard S.S."/>
            <person name="Banfield J.F."/>
        </authorList>
    </citation>
    <scope>NUCLEOTIDE SEQUENCE [LARGE SCALE GENOMIC DNA]</scope>
</reference>
<name>A0A1F5MG33_9BACT</name>
<dbReference type="AlphaFoldDB" id="A0A1F5MG33"/>
<accession>A0A1F5MG33</accession>
<organism evidence="1 2">
    <name type="scientific">Candidatus Daviesbacteria bacterium RIFCSPLOWO2_02_FULL_36_8</name>
    <dbReference type="NCBI Taxonomy" id="1797793"/>
    <lineage>
        <taxon>Bacteria</taxon>
        <taxon>Candidatus Daviesiibacteriota</taxon>
    </lineage>
</organism>
<dbReference type="EMBL" id="MFDU01000022">
    <property type="protein sequence ID" value="OGE64309.1"/>
    <property type="molecule type" value="Genomic_DNA"/>
</dbReference>
<dbReference type="Proteomes" id="UP000183317">
    <property type="component" value="Unassembled WGS sequence"/>
</dbReference>
<sequence>MPTPPEALLNKVTKGTIAYIEPTGIEAKISCNLGSNCPISDKLRTIPEATRTYNGTVSRDKHRSDLSTDMQAFLRRNCPNYK</sequence>